<organism evidence="1 2">
    <name type="scientific">Rhizobium pisi</name>
    <dbReference type="NCBI Taxonomy" id="574561"/>
    <lineage>
        <taxon>Bacteria</taxon>
        <taxon>Pseudomonadati</taxon>
        <taxon>Pseudomonadota</taxon>
        <taxon>Alphaproteobacteria</taxon>
        <taxon>Hyphomicrobiales</taxon>
        <taxon>Rhizobiaceae</taxon>
        <taxon>Rhizobium/Agrobacterium group</taxon>
        <taxon>Rhizobium</taxon>
    </lineage>
</organism>
<gene>
    <name evidence="1" type="ORF">FHS26_005099</name>
</gene>
<evidence type="ECO:0000313" key="2">
    <source>
        <dbReference type="Proteomes" id="UP000518315"/>
    </source>
</evidence>
<protein>
    <submittedName>
        <fullName evidence="1">Uncharacterized protein</fullName>
    </submittedName>
</protein>
<comment type="caution">
    <text evidence="1">The sequence shown here is derived from an EMBL/GenBank/DDBJ whole genome shotgun (WGS) entry which is preliminary data.</text>
</comment>
<reference evidence="1 2" key="1">
    <citation type="submission" date="2020-08" db="EMBL/GenBank/DDBJ databases">
        <title>Genomic Encyclopedia of Type Strains, Phase III (KMG-III): the genomes of soil and plant-associated and newly described type strains.</title>
        <authorList>
            <person name="Whitman W."/>
        </authorList>
    </citation>
    <scope>NUCLEOTIDE SEQUENCE [LARGE SCALE GENOMIC DNA]</scope>
    <source>
        <strain evidence="1 2">CECT 4113</strain>
    </source>
</reference>
<proteinExistence type="predicted"/>
<name>A0A7W5BSL0_9HYPH</name>
<sequence length="47" mass="5528">MLQANIWNIIQALSAFKSRRRRYANYEEALRQIKRFPPHLLADVSAA</sequence>
<keyword evidence="2" id="KW-1185">Reference proteome</keyword>
<accession>A0A7W5BSL0</accession>
<evidence type="ECO:0000313" key="1">
    <source>
        <dbReference type="EMBL" id="MBB3137338.1"/>
    </source>
</evidence>
<dbReference type="AlphaFoldDB" id="A0A7W5BSL0"/>
<dbReference type="RefSeq" id="WP_164737591.1">
    <property type="nucleotide sequence ID" value="NZ_JACHXH010000021.1"/>
</dbReference>
<dbReference type="EMBL" id="JACHXH010000021">
    <property type="protein sequence ID" value="MBB3137338.1"/>
    <property type="molecule type" value="Genomic_DNA"/>
</dbReference>
<dbReference type="Proteomes" id="UP000518315">
    <property type="component" value="Unassembled WGS sequence"/>
</dbReference>